<keyword evidence="2" id="KW-0812">Transmembrane</keyword>
<keyword evidence="2" id="KW-1133">Transmembrane helix</keyword>
<sequence>MSHKGASVKSDAAVDNHEQASPRPIANRQLYTVGSRIPSRNTPIVPSRYKNLTRRKLDVGDGGTQQLSRSMDKMVSVRVIHEENAEYKDCGVHFHQPNKQSGTGCTFMNVCQEHTWSVRLRRKGNSALRWLLCILLWVAFVIGFVYCVDAILCLIRCENPESLDSTQSSEMSEEAMDDEGDAYEALESPNTMLMVISPTNPNSAMIENASALGVFDFLKMALHRLFGLLASWLTED</sequence>
<reference evidence="3" key="2">
    <citation type="submission" date="2022-08" db="UniProtKB">
        <authorList>
            <consortium name="EnsemblMetazoa"/>
        </authorList>
    </citation>
    <scope>IDENTIFICATION</scope>
    <source>
        <strain evidence="3">STECLA/ALBI9_A</strain>
    </source>
</reference>
<keyword evidence="2" id="KW-0472">Membrane</keyword>
<name>A0A8W7K9D7_ANOAL</name>
<proteinExistence type="predicted"/>
<accession>A0A8W7K9D7</accession>
<dbReference type="RefSeq" id="XP_035782353.1">
    <property type="nucleotide sequence ID" value="XM_035926460.1"/>
</dbReference>
<organism evidence="3 4">
    <name type="scientific">Anopheles albimanus</name>
    <name type="common">New world malaria mosquito</name>
    <dbReference type="NCBI Taxonomy" id="7167"/>
    <lineage>
        <taxon>Eukaryota</taxon>
        <taxon>Metazoa</taxon>
        <taxon>Ecdysozoa</taxon>
        <taxon>Arthropoda</taxon>
        <taxon>Hexapoda</taxon>
        <taxon>Insecta</taxon>
        <taxon>Pterygota</taxon>
        <taxon>Neoptera</taxon>
        <taxon>Endopterygota</taxon>
        <taxon>Diptera</taxon>
        <taxon>Nematocera</taxon>
        <taxon>Culicoidea</taxon>
        <taxon>Culicidae</taxon>
        <taxon>Anophelinae</taxon>
        <taxon>Anopheles</taxon>
    </lineage>
</organism>
<evidence type="ECO:0000256" key="2">
    <source>
        <dbReference type="SAM" id="Phobius"/>
    </source>
</evidence>
<evidence type="ECO:0000256" key="1">
    <source>
        <dbReference type="SAM" id="MobiDB-lite"/>
    </source>
</evidence>
<dbReference type="EnsemblMetazoa" id="AALB016678-RA">
    <property type="protein sequence ID" value="AALB016678-PA"/>
    <property type="gene ID" value="AALB016678"/>
</dbReference>
<feature type="region of interest" description="Disordered" evidence="1">
    <location>
        <begin position="1"/>
        <end position="26"/>
    </location>
</feature>
<dbReference type="Proteomes" id="UP000069272">
    <property type="component" value="Chromosome 2R"/>
</dbReference>
<evidence type="ECO:0000313" key="4">
    <source>
        <dbReference type="Proteomes" id="UP000069272"/>
    </source>
</evidence>
<dbReference type="GeneID" id="118461288"/>
<keyword evidence="4" id="KW-1185">Reference proteome</keyword>
<dbReference type="AlphaFoldDB" id="A0A8W7K9D7"/>
<evidence type="ECO:0000313" key="3">
    <source>
        <dbReference type="EnsemblMetazoa" id="AALB016678-PA"/>
    </source>
</evidence>
<dbReference type="KEGG" id="aali:118461288"/>
<protein>
    <submittedName>
        <fullName evidence="3">Uncharacterized protein</fullName>
    </submittedName>
</protein>
<feature type="transmembrane region" description="Helical" evidence="2">
    <location>
        <begin position="127"/>
        <end position="146"/>
    </location>
</feature>
<reference evidence="3 4" key="1">
    <citation type="journal article" date="2017" name="G3 (Bethesda)">
        <title>The Physical Genome Mapping of Anopheles albimanus Corrected Scaffold Misassemblies and Identified Interarm Rearrangements in Genus Anopheles.</title>
        <authorList>
            <person name="Artemov G.N."/>
            <person name="Peery A.N."/>
            <person name="Jiang X."/>
            <person name="Tu Z."/>
            <person name="Stegniy V.N."/>
            <person name="Sharakhova M.V."/>
            <person name="Sharakhov I.V."/>
        </authorList>
    </citation>
    <scope>NUCLEOTIDE SEQUENCE [LARGE SCALE GENOMIC DNA]</scope>
    <source>
        <strain evidence="3 4">ALBI9_A</strain>
    </source>
</reference>